<dbReference type="EMBL" id="BMAV01001528">
    <property type="protein sequence ID" value="GFY39782.1"/>
    <property type="molecule type" value="Genomic_DNA"/>
</dbReference>
<evidence type="ECO:0000313" key="1">
    <source>
        <dbReference type="EMBL" id="GFY39782.1"/>
    </source>
</evidence>
<gene>
    <name evidence="1" type="ORF">TNIN_329281</name>
</gene>
<accession>A0A8X7BRC1</accession>
<protein>
    <submittedName>
        <fullName evidence="1">Uncharacterized protein</fullName>
    </submittedName>
</protein>
<dbReference type="OrthoDB" id="6021714at2759"/>
<comment type="caution">
    <text evidence="1">The sequence shown here is derived from an EMBL/GenBank/DDBJ whole genome shotgun (WGS) entry which is preliminary data.</text>
</comment>
<keyword evidence="2" id="KW-1185">Reference proteome</keyword>
<dbReference type="Proteomes" id="UP000886998">
    <property type="component" value="Unassembled WGS sequence"/>
</dbReference>
<dbReference type="AlphaFoldDB" id="A0A8X7BRC1"/>
<sequence>MYIESCLEFAGGARRILSTVSLTSELTRSEQNTASLGLSRSPYSQYRYAALPLLFDAMWSILPVMTMNSNALYKGLDRSFCVRMKSTLTKRGCHFKSSGYRHYKEYIRSTLHRNINSLDENHLLSTLTVNICNLKDGYNSINSVLQFNVMSTRMRCPVSGDTD</sequence>
<reference evidence="1" key="1">
    <citation type="submission" date="2020-08" db="EMBL/GenBank/DDBJ databases">
        <title>Multicomponent nature underlies the extraordinary mechanical properties of spider dragline silk.</title>
        <authorList>
            <person name="Kono N."/>
            <person name="Nakamura H."/>
            <person name="Mori M."/>
            <person name="Yoshida Y."/>
            <person name="Ohtoshi R."/>
            <person name="Malay A.D."/>
            <person name="Moran D.A.P."/>
            <person name="Tomita M."/>
            <person name="Numata K."/>
            <person name="Arakawa K."/>
        </authorList>
    </citation>
    <scope>NUCLEOTIDE SEQUENCE</scope>
</reference>
<organism evidence="1 2">
    <name type="scientific">Trichonephila inaurata madagascariensis</name>
    <dbReference type="NCBI Taxonomy" id="2747483"/>
    <lineage>
        <taxon>Eukaryota</taxon>
        <taxon>Metazoa</taxon>
        <taxon>Ecdysozoa</taxon>
        <taxon>Arthropoda</taxon>
        <taxon>Chelicerata</taxon>
        <taxon>Arachnida</taxon>
        <taxon>Araneae</taxon>
        <taxon>Araneomorphae</taxon>
        <taxon>Entelegynae</taxon>
        <taxon>Araneoidea</taxon>
        <taxon>Nephilidae</taxon>
        <taxon>Trichonephila</taxon>
        <taxon>Trichonephila inaurata</taxon>
    </lineage>
</organism>
<proteinExistence type="predicted"/>
<evidence type="ECO:0000313" key="2">
    <source>
        <dbReference type="Proteomes" id="UP000886998"/>
    </source>
</evidence>
<name>A0A8X7BRC1_9ARAC</name>